<comment type="caution">
    <text evidence="1">The sequence shown here is derived from an EMBL/GenBank/DDBJ whole genome shotgun (WGS) entry which is preliminary data.</text>
</comment>
<name>A0ACC0YRJ1_9ROSI</name>
<reference evidence="2" key="1">
    <citation type="journal article" date="2023" name="G3 (Bethesda)">
        <title>Genome assembly and association tests identify interacting loci associated with vigor, precocity, and sex in interspecific pistachio rootstocks.</title>
        <authorList>
            <person name="Palmer W."/>
            <person name="Jacygrad E."/>
            <person name="Sagayaradj S."/>
            <person name="Cavanaugh K."/>
            <person name="Han R."/>
            <person name="Bertier L."/>
            <person name="Beede B."/>
            <person name="Kafkas S."/>
            <person name="Golino D."/>
            <person name="Preece J."/>
            <person name="Michelmore R."/>
        </authorList>
    </citation>
    <scope>NUCLEOTIDE SEQUENCE [LARGE SCALE GENOMIC DNA]</scope>
</reference>
<gene>
    <name evidence="1" type="ORF">Pint_26806</name>
</gene>
<dbReference type="Proteomes" id="UP001163603">
    <property type="component" value="Chromosome 5"/>
</dbReference>
<evidence type="ECO:0000313" key="2">
    <source>
        <dbReference type="Proteomes" id="UP001163603"/>
    </source>
</evidence>
<organism evidence="1 2">
    <name type="scientific">Pistacia integerrima</name>
    <dbReference type="NCBI Taxonomy" id="434235"/>
    <lineage>
        <taxon>Eukaryota</taxon>
        <taxon>Viridiplantae</taxon>
        <taxon>Streptophyta</taxon>
        <taxon>Embryophyta</taxon>
        <taxon>Tracheophyta</taxon>
        <taxon>Spermatophyta</taxon>
        <taxon>Magnoliopsida</taxon>
        <taxon>eudicotyledons</taxon>
        <taxon>Gunneridae</taxon>
        <taxon>Pentapetalae</taxon>
        <taxon>rosids</taxon>
        <taxon>malvids</taxon>
        <taxon>Sapindales</taxon>
        <taxon>Anacardiaceae</taxon>
        <taxon>Pistacia</taxon>
    </lineage>
</organism>
<sequence length="161" mass="18198">MAPKYRKHGQFSIISNVFSFGVLFLEIIGGKKNSYNEEQAQDLLSYFCRHGEIGMKGSFESDRSHLRVGSSSEMISCIHIGLFCVQENVANRPTMASIVLMLTSCYLCLLVPSKSKFFMQSNSEMDVSESPMLDRKENHVQFSLNEASMKIRTSTRKTDCT</sequence>
<evidence type="ECO:0000313" key="1">
    <source>
        <dbReference type="EMBL" id="KAJ0040680.1"/>
    </source>
</evidence>
<protein>
    <submittedName>
        <fullName evidence="1">Uncharacterized protein</fullName>
    </submittedName>
</protein>
<accession>A0ACC0YRJ1</accession>
<keyword evidence="2" id="KW-1185">Reference proteome</keyword>
<dbReference type="EMBL" id="CM047740">
    <property type="protein sequence ID" value="KAJ0040680.1"/>
    <property type="molecule type" value="Genomic_DNA"/>
</dbReference>
<proteinExistence type="predicted"/>